<dbReference type="Proteomes" id="UP000750711">
    <property type="component" value="Unassembled WGS sequence"/>
</dbReference>
<organism evidence="1 2">
    <name type="scientific">Trichoglossum hirsutum</name>
    <dbReference type="NCBI Taxonomy" id="265104"/>
    <lineage>
        <taxon>Eukaryota</taxon>
        <taxon>Fungi</taxon>
        <taxon>Dikarya</taxon>
        <taxon>Ascomycota</taxon>
        <taxon>Pezizomycotina</taxon>
        <taxon>Geoglossomycetes</taxon>
        <taxon>Geoglossales</taxon>
        <taxon>Geoglossaceae</taxon>
        <taxon>Trichoglossum</taxon>
    </lineage>
</organism>
<comment type="caution">
    <text evidence="1">The sequence shown here is derived from an EMBL/GenBank/DDBJ whole genome shotgun (WGS) entry which is preliminary data.</text>
</comment>
<protein>
    <submittedName>
        <fullName evidence="1">Uncharacterized protein</fullName>
    </submittedName>
</protein>
<reference evidence="1" key="1">
    <citation type="submission" date="2021-03" db="EMBL/GenBank/DDBJ databases">
        <title>Comparative genomics and phylogenomic investigation of the class Geoglossomycetes provide insights into ecological specialization and systematics.</title>
        <authorList>
            <person name="Melie T."/>
            <person name="Pirro S."/>
            <person name="Miller A.N."/>
            <person name="Quandt A."/>
        </authorList>
    </citation>
    <scope>NUCLEOTIDE SEQUENCE</scope>
    <source>
        <strain evidence="1">CAQ_001_2017</strain>
    </source>
</reference>
<dbReference type="AlphaFoldDB" id="A0A9P8LED7"/>
<proteinExistence type="predicted"/>
<accession>A0A9P8LED7</accession>
<keyword evidence="2" id="KW-1185">Reference proteome</keyword>
<evidence type="ECO:0000313" key="1">
    <source>
        <dbReference type="EMBL" id="KAH0562581.1"/>
    </source>
</evidence>
<dbReference type="EMBL" id="JAGHQM010000322">
    <property type="protein sequence ID" value="KAH0562581.1"/>
    <property type="molecule type" value="Genomic_DNA"/>
</dbReference>
<name>A0A9P8LED7_9PEZI</name>
<evidence type="ECO:0000313" key="2">
    <source>
        <dbReference type="Proteomes" id="UP000750711"/>
    </source>
</evidence>
<gene>
    <name evidence="1" type="ORF">GP486_002738</name>
</gene>
<sequence length="67" mass="7695">MDWNDSREVKRAGEDVANMFKEVIHQISGVGVVIDLCRATQDVHDNRNPETMPFAYQRMILMDDVSV</sequence>